<dbReference type="STRING" id="74649.A0A2P6PGG3"/>
<keyword evidence="1" id="KW-0418">Kinase</keyword>
<sequence length="68" mass="8002">MISVVFPIQQVWASKWNERAFISHKKAKLDHENICMAVNSRNHLCRLCLCYSHKKSPCQGILQKFTER</sequence>
<dbReference type="InterPro" id="IPR013815">
    <property type="entry name" value="ATP_grasp_subdomain_1"/>
</dbReference>
<keyword evidence="2" id="KW-1185">Reference proteome</keyword>
<dbReference type="Proteomes" id="UP000238479">
    <property type="component" value="Chromosome 7"/>
</dbReference>
<accession>A0A2P6PGG3</accession>
<organism evidence="1 2">
    <name type="scientific">Rosa chinensis</name>
    <name type="common">China rose</name>
    <dbReference type="NCBI Taxonomy" id="74649"/>
    <lineage>
        <taxon>Eukaryota</taxon>
        <taxon>Viridiplantae</taxon>
        <taxon>Streptophyta</taxon>
        <taxon>Embryophyta</taxon>
        <taxon>Tracheophyta</taxon>
        <taxon>Spermatophyta</taxon>
        <taxon>Magnoliopsida</taxon>
        <taxon>eudicotyledons</taxon>
        <taxon>Gunneridae</taxon>
        <taxon>Pentapetalae</taxon>
        <taxon>rosids</taxon>
        <taxon>fabids</taxon>
        <taxon>Rosales</taxon>
        <taxon>Rosaceae</taxon>
        <taxon>Rosoideae</taxon>
        <taxon>Rosoideae incertae sedis</taxon>
        <taxon>Rosa</taxon>
    </lineage>
</organism>
<comment type="caution">
    <text evidence="1">The sequence shown here is derived from an EMBL/GenBank/DDBJ whole genome shotgun (WGS) entry which is preliminary data.</text>
</comment>
<evidence type="ECO:0000313" key="1">
    <source>
        <dbReference type="EMBL" id="PRQ21023.1"/>
    </source>
</evidence>
<dbReference type="Gene3D" id="3.30.1490.20">
    <property type="entry name" value="ATP-grasp fold, A domain"/>
    <property type="match status" value="1"/>
</dbReference>
<dbReference type="GO" id="GO:0005524">
    <property type="term" value="F:ATP binding"/>
    <property type="evidence" value="ECO:0007669"/>
    <property type="project" value="InterPro"/>
</dbReference>
<dbReference type="EC" id="2.7.9.4" evidence="1"/>
<dbReference type="PANTHER" id="PTHR46999">
    <property type="entry name" value="ALPHA-GLUCAN WATER DIKINASE 1, CHLOROPLASTIC-RELATED"/>
    <property type="match status" value="1"/>
</dbReference>
<reference evidence="1 2" key="1">
    <citation type="journal article" date="2018" name="Nat. Genet.">
        <title>The Rosa genome provides new insights in the design of modern roses.</title>
        <authorList>
            <person name="Bendahmane M."/>
        </authorList>
    </citation>
    <scope>NUCLEOTIDE SEQUENCE [LARGE SCALE GENOMIC DNA]</scope>
    <source>
        <strain evidence="2">cv. Old Blush</strain>
    </source>
</reference>
<protein>
    <submittedName>
        <fullName evidence="1">Putative alpha-glucan, water dikinase</fullName>
        <ecNumber evidence="1">2.7.9.4</ecNumber>
    </submittedName>
</protein>
<dbReference type="AlphaFoldDB" id="A0A2P6PGG3"/>
<dbReference type="PANTHER" id="PTHR46999:SF4">
    <property type="entry name" value="ALPHA-GLUCAN WATER DIKINASE 2"/>
    <property type="match status" value="1"/>
</dbReference>
<gene>
    <name evidence="1" type="ORF">RchiOBHm_Chr7g0234611</name>
</gene>
<dbReference type="EMBL" id="PDCK01000045">
    <property type="protein sequence ID" value="PRQ21023.1"/>
    <property type="molecule type" value="Genomic_DNA"/>
</dbReference>
<name>A0A2P6PGG3_ROSCH</name>
<proteinExistence type="predicted"/>
<dbReference type="Gramene" id="PRQ21023">
    <property type="protein sequence ID" value="PRQ21023"/>
    <property type="gene ID" value="RchiOBHm_Chr7g0234611"/>
</dbReference>
<keyword evidence="1" id="KW-0808">Transferase</keyword>
<evidence type="ECO:0000313" key="2">
    <source>
        <dbReference type="Proteomes" id="UP000238479"/>
    </source>
</evidence>
<dbReference type="GO" id="GO:0050521">
    <property type="term" value="F:alpha-glucan, water dikinase activity"/>
    <property type="evidence" value="ECO:0007669"/>
    <property type="project" value="UniProtKB-EC"/>
</dbReference>